<feature type="transmembrane region" description="Helical" evidence="10">
    <location>
        <begin position="37"/>
        <end position="61"/>
    </location>
</feature>
<gene>
    <name evidence="11" type="ORF">GCM10010201_01260</name>
</gene>
<name>A0ABN3MXR7_9ACTN</name>
<keyword evidence="8 10" id="KW-1133">Transmembrane helix</keyword>
<accession>A0ABN3MXR7</accession>
<evidence type="ECO:0000256" key="10">
    <source>
        <dbReference type="SAM" id="Phobius"/>
    </source>
</evidence>
<keyword evidence="12" id="KW-1185">Reference proteome</keyword>
<evidence type="ECO:0000256" key="1">
    <source>
        <dbReference type="ARBA" id="ARBA00004162"/>
    </source>
</evidence>
<reference evidence="11 12" key="1">
    <citation type="journal article" date="2019" name="Int. J. Syst. Evol. Microbiol.">
        <title>The Global Catalogue of Microorganisms (GCM) 10K type strain sequencing project: providing services to taxonomists for standard genome sequencing and annotation.</title>
        <authorList>
            <consortium name="The Broad Institute Genomics Platform"/>
            <consortium name="The Broad Institute Genome Sequencing Center for Infectious Disease"/>
            <person name="Wu L."/>
            <person name="Ma J."/>
        </authorList>
    </citation>
    <scope>NUCLEOTIDE SEQUENCE [LARGE SCALE GENOMIC DNA]</scope>
    <source>
        <strain evidence="11 12">JCM 3367</strain>
    </source>
</reference>
<evidence type="ECO:0000256" key="9">
    <source>
        <dbReference type="ARBA" id="ARBA00023136"/>
    </source>
</evidence>
<evidence type="ECO:0000256" key="5">
    <source>
        <dbReference type="ARBA" id="ARBA00022741"/>
    </source>
</evidence>
<dbReference type="NCBIfam" id="TIGR03919">
    <property type="entry name" value="T7SS_EccB"/>
    <property type="match status" value="1"/>
</dbReference>
<comment type="similarity">
    <text evidence="2">Belongs to the EccB family.</text>
</comment>
<evidence type="ECO:0000256" key="8">
    <source>
        <dbReference type="ARBA" id="ARBA00022989"/>
    </source>
</evidence>
<comment type="subcellular location">
    <subcellularLocation>
        <location evidence="1">Cell membrane</location>
        <topology evidence="1">Single-pass membrane protein</topology>
    </subcellularLocation>
</comment>
<evidence type="ECO:0000256" key="7">
    <source>
        <dbReference type="ARBA" id="ARBA00022840"/>
    </source>
</evidence>
<dbReference type="RefSeq" id="WP_344166690.1">
    <property type="nucleotide sequence ID" value="NZ_BAAARY010000001.1"/>
</dbReference>
<evidence type="ECO:0008006" key="13">
    <source>
        <dbReference type="Google" id="ProtNLM"/>
    </source>
</evidence>
<keyword evidence="7" id="KW-0067">ATP-binding</keyword>
<dbReference type="InterPro" id="IPR042485">
    <property type="entry name" value="T7SS_EccB_R3"/>
</dbReference>
<proteinExistence type="inferred from homology"/>
<evidence type="ECO:0000256" key="4">
    <source>
        <dbReference type="ARBA" id="ARBA00022692"/>
    </source>
</evidence>
<dbReference type="InterPro" id="IPR007795">
    <property type="entry name" value="T7SS_EccB"/>
</dbReference>
<keyword evidence="4 10" id="KW-0812">Transmembrane</keyword>
<dbReference type="Proteomes" id="UP001499978">
    <property type="component" value="Unassembled WGS sequence"/>
</dbReference>
<dbReference type="Pfam" id="PF05108">
    <property type="entry name" value="T7SS_ESX1_EccB"/>
    <property type="match status" value="1"/>
</dbReference>
<dbReference type="Gene3D" id="3.30.2390.20">
    <property type="entry name" value="Type VII secretion system EccB, repeat 1 domain"/>
    <property type="match status" value="1"/>
</dbReference>
<evidence type="ECO:0000256" key="3">
    <source>
        <dbReference type="ARBA" id="ARBA00022475"/>
    </source>
</evidence>
<keyword evidence="3" id="KW-1003">Cell membrane</keyword>
<dbReference type="PANTHER" id="PTHR40765">
    <property type="entry name" value="ESX-2 SECRETION SYSTEM ATPASE ECCB2"/>
    <property type="match status" value="1"/>
</dbReference>
<keyword evidence="6" id="KW-0378">Hydrolase</keyword>
<dbReference type="InterPro" id="IPR044857">
    <property type="entry name" value="T7SS_EccB_R1"/>
</dbReference>
<keyword evidence="9 10" id="KW-0472">Membrane</keyword>
<evidence type="ECO:0000313" key="12">
    <source>
        <dbReference type="Proteomes" id="UP001499978"/>
    </source>
</evidence>
<organism evidence="11 12">
    <name type="scientific">Pilimelia columellifera subsp. columellifera</name>
    <dbReference type="NCBI Taxonomy" id="706583"/>
    <lineage>
        <taxon>Bacteria</taxon>
        <taxon>Bacillati</taxon>
        <taxon>Actinomycetota</taxon>
        <taxon>Actinomycetes</taxon>
        <taxon>Micromonosporales</taxon>
        <taxon>Micromonosporaceae</taxon>
        <taxon>Pilimelia</taxon>
    </lineage>
</organism>
<dbReference type="EMBL" id="BAAARY010000001">
    <property type="protein sequence ID" value="GAA2510347.1"/>
    <property type="molecule type" value="Genomic_DNA"/>
</dbReference>
<evidence type="ECO:0000256" key="6">
    <source>
        <dbReference type="ARBA" id="ARBA00022801"/>
    </source>
</evidence>
<sequence length="460" mass="46888">MSTRQDQLHSYQFAVQRVVAALVMHDTHPARSPFRRVAGATLAGLLVAAIGIGGAAVYGLLVGGGAQSWRSPNAVLVEKETGARYVYRDGRLHPVANYASALLLSGGRAPTRVGRAALTGTPRGVPVGIPDAPDALPPARSLSTPPWSVCSVDTAEPGARSILMIGSAPQGGAPLGDRAMLARAGRDNYLVWRQRRHLIRDSGAVLAALGWADRTARRVAPATLRALGAGADLGLPEIPRRGDRFGGLPRARVGQVFVIRDRVSGGGQHAVAMADGLAPITGLQARLILADPRSLQDGPTELSVADFARAPRRAPLTSGDIAPPAEPPELADPGAGAGAVCAVVRDDDGVGEVRVGAVAPDQRAAVPTVRRSAAGAELADVVLVPPGGGAVVASVARPGAPAVTCLVTDLGRRHGVADPTALRLLGYGQVTPARLPASVVALLPAGPGLDAADAARPVTG</sequence>
<dbReference type="PANTHER" id="PTHR40765:SF2">
    <property type="entry name" value="ESX-2 SECRETION SYSTEM ATPASE ECCB2"/>
    <property type="match status" value="1"/>
</dbReference>
<evidence type="ECO:0000256" key="2">
    <source>
        <dbReference type="ARBA" id="ARBA00008149"/>
    </source>
</evidence>
<protein>
    <recommendedName>
        <fullName evidence="13">Type VII secretion protein EccB</fullName>
    </recommendedName>
</protein>
<dbReference type="Gene3D" id="2.40.50.910">
    <property type="entry name" value="Type VII secretion system EccB, repeat 3 domain"/>
    <property type="match status" value="1"/>
</dbReference>
<comment type="caution">
    <text evidence="11">The sequence shown here is derived from an EMBL/GenBank/DDBJ whole genome shotgun (WGS) entry which is preliminary data.</text>
</comment>
<evidence type="ECO:0000313" key="11">
    <source>
        <dbReference type="EMBL" id="GAA2510347.1"/>
    </source>
</evidence>
<keyword evidence="5" id="KW-0547">Nucleotide-binding</keyword>